<dbReference type="KEGG" id="ghi:107887648"/>
<dbReference type="PANTHER" id="PTHR32108">
    <property type="entry name" value="DNA-DIRECTED RNA POLYMERASE SUBUNIT ALPHA"/>
    <property type="match status" value="1"/>
</dbReference>
<dbReference type="Proteomes" id="UP000818029">
    <property type="component" value="Chromosome A03"/>
</dbReference>
<dbReference type="RefSeq" id="XP_016667381.2">
    <property type="nucleotide sequence ID" value="XM_016811892.2"/>
</dbReference>
<feature type="compositionally biased region" description="Basic and acidic residues" evidence="1">
    <location>
        <begin position="10"/>
        <end position="32"/>
    </location>
</feature>
<feature type="compositionally biased region" description="Polar residues" evidence="1">
    <location>
        <begin position="33"/>
        <end position="53"/>
    </location>
</feature>
<dbReference type="AlphaFoldDB" id="A0A1U8HMX3"/>
<reference evidence="2" key="1">
    <citation type="journal article" date="2020" name="Nat. Genet.">
        <title>Genomic diversifications of five Gossypium allopolyploid species and their impact on cotton improvement.</title>
        <authorList>
            <person name="Chen Z.J."/>
            <person name="Sreedasyam A."/>
            <person name="Ando A."/>
            <person name="Song Q."/>
            <person name="De Santiago L.M."/>
            <person name="Hulse-Kemp A.M."/>
            <person name="Ding M."/>
            <person name="Ye W."/>
            <person name="Kirkbride R.C."/>
            <person name="Jenkins J."/>
            <person name="Plott C."/>
            <person name="Lovell J."/>
            <person name="Lin Y.M."/>
            <person name="Vaughn R."/>
            <person name="Liu B."/>
            <person name="Simpson S."/>
            <person name="Scheffler B.E."/>
            <person name="Wen L."/>
            <person name="Saski C.A."/>
            <person name="Grover C.E."/>
            <person name="Hu G."/>
            <person name="Conover J.L."/>
            <person name="Carlson J.W."/>
            <person name="Shu S."/>
            <person name="Boston L.B."/>
            <person name="Williams M."/>
            <person name="Peterson D.G."/>
            <person name="McGee K."/>
            <person name="Jones D.C."/>
            <person name="Wendel J.F."/>
            <person name="Stelly D.M."/>
            <person name="Grimwood J."/>
            <person name="Schmutz J."/>
        </authorList>
    </citation>
    <scope>NUCLEOTIDE SEQUENCE [LARGE SCALE GENOMIC DNA]</scope>
    <source>
        <strain evidence="2">cv. TM-1</strain>
    </source>
</reference>
<feature type="region of interest" description="Disordered" evidence="1">
    <location>
        <begin position="1"/>
        <end position="59"/>
    </location>
</feature>
<keyword evidence="2" id="KW-1185">Reference proteome</keyword>
<dbReference type="InterPro" id="IPR021109">
    <property type="entry name" value="Peptidase_aspartic_dom_sf"/>
</dbReference>
<accession>A0A1U8HMX3</accession>
<dbReference type="CDD" id="cd00303">
    <property type="entry name" value="retropepsin_like"/>
    <property type="match status" value="1"/>
</dbReference>
<evidence type="ECO:0000256" key="1">
    <source>
        <dbReference type="SAM" id="MobiDB-lite"/>
    </source>
</evidence>
<name>A0A1U8HMX3_GOSHI</name>
<gene>
    <name evidence="3" type="primary">LOC107887648</name>
</gene>
<dbReference type="PANTHER" id="PTHR32108:SF5">
    <property type="entry name" value="DYNACTIN SUBUNIT 1-LIKE"/>
    <property type="match status" value="1"/>
</dbReference>
<dbReference type="PaxDb" id="3635-A0A1U8HMX3"/>
<evidence type="ECO:0000313" key="3">
    <source>
        <dbReference type="RefSeq" id="XP_016667381.2"/>
    </source>
</evidence>
<reference evidence="3" key="2">
    <citation type="submission" date="2025-08" db="UniProtKB">
        <authorList>
            <consortium name="RefSeq"/>
        </authorList>
    </citation>
    <scope>IDENTIFICATION</scope>
</reference>
<sequence length="702" mass="78508">MTGEMIENAVKSDKIEARESTKRSAPRKRDNEVNNTSKYSKGHSKSLTVNQPKTGAVPEPIQRTCSVPFLLEAIATPVSQVFDDPSAPNVGGNPLPNHTNQGVNGINEGGSKKVKYDVVEVRTPLRHVWKEMVKRGLIVMDSGEESEEKRNYCEFHDEVGHEIQECMKFKALVQNMMNNKEMEFYEEAKNPEEGNICASKGESTAQIQKDSKRVPWNYDCNVMIPGKENLANTLKEGQDVDSYTRSGRHYDSVSDKVKPAKGKAIVVEQKKKKLRKQPARTSVLALLLSSEVHHSALMNVLNKTYVTNDISVNKLDRLVSNISADNFIFFNDDEVPPGGMGSTKALHITTRCKGYTLPGVLIDNGSALNVLPLSTLNRFPVDSSHMKACQNIVRAFGGTERRVLGRIEIPLLISPNTYDVDFLVMNIKPSYNCLLGRPLIHAAGAVPSSLHQKLKLVTKGWLVTINVEEDIIAAVTSDAPYLEANDEAIECSFRYLEFVNVIFITEGSRIPIPKISKTTRMGLQLTVGKRALFGRRLRRHLQGMVETPILKVKKDRLGLRFKPDARQRKKELEKKQERRRARLNGEEIKWEPMIFPHISKTFVSGGVIHPEQGIETMEEILRNLSINAISEEEAGEGNLSGICPYAPGSVLDNWTTEEFLSPDINDMSDTANDSESPLERDMCMEDSQDFEDDRGCNLSPIC</sequence>
<organism evidence="2 3">
    <name type="scientific">Gossypium hirsutum</name>
    <name type="common">Upland cotton</name>
    <name type="synonym">Gossypium mexicanum</name>
    <dbReference type="NCBI Taxonomy" id="3635"/>
    <lineage>
        <taxon>Eukaryota</taxon>
        <taxon>Viridiplantae</taxon>
        <taxon>Streptophyta</taxon>
        <taxon>Embryophyta</taxon>
        <taxon>Tracheophyta</taxon>
        <taxon>Spermatophyta</taxon>
        <taxon>Magnoliopsida</taxon>
        <taxon>eudicotyledons</taxon>
        <taxon>Gunneridae</taxon>
        <taxon>Pentapetalae</taxon>
        <taxon>rosids</taxon>
        <taxon>malvids</taxon>
        <taxon>Malvales</taxon>
        <taxon>Malvaceae</taxon>
        <taxon>Malvoideae</taxon>
        <taxon>Gossypium</taxon>
    </lineage>
</organism>
<dbReference type="GeneID" id="107887648"/>
<dbReference type="Gene3D" id="2.40.70.10">
    <property type="entry name" value="Acid Proteases"/>
    <property type="match status" value="1"/>
</dbReference>
<evidence type="ECO:0000313" key="2">
    <source>
        <dbReference type="Proteomes" id="UP000818029"/>
    </source>
</evidence>
<protein>
    <submittedName>
        <fullName evidence="3">Uncharacterized protein</fullName>
    </submittedName>
</protein>
<proteinExistence type="predicted"/>